<reference evidence="3" key="1">
    <citation type="submission" date="2021-01" db="EMBL/GenBank/DDBJ databases">
        <title>Caligus Genome Assembly.</title>
        <authorList>
            <person name="Gallardo-Escarate C."/>
        </authorList>
    </citation>
    <scope>NUCLEOTIDE SEQUENCE [LARGE SCALE GENOMIC DNA]</scope>
</reference>
<dbReference type="Proteomes" id="UP000595437">
    <property type="component" value="Chromosome 8"/>
</dbReference>
<evidence type="ECO:0000313" key="2">
    <source>
        <dbReference type="EMBL" id="QQP51469.1"/>
    </source>
</evidence>
<name>A0A7T8HJY1_CALRO</name>
<keyword evidence="3" id="KW-1185">Reference proteome</keyword>
<organism evidence="2 3">
    <name type="scientific">Caligus rogercresseyi</name>
    <name type="common">Sea louse</name>
    <dbReference type="NCBI Taxonomy" id="217165"/>
    <lineage>
        <taxon>Eukaryota</taxon>
        <taxon>Metazoa</taxon>
        <taxon>Ecdysozoa</taxon>
        <taxon>Arthropoda</taxon>
        <taxon>Crustacea</taxon>
        <taxon>Multicrustacea</taxon>
        <taxon>Hexanauplia</taxon>
        <taxon>Copepoda</taxon>
        <taxon>Siphonostomatoida</taxon>
        <taxon>Caligidae</taxon>
        <taxon>Caligus</taxon>
    </lineage>
</organism>
<accession>A0A7T8HJY1</accession>
<dbReference type="AlphaFoldDB" id="A0A7T8HJY1"/>
<feature type="compositionally biased region" description="Basic residues" evidence="1">
    <location>
        <begin position="55"/>
        <end position="66"/>
    </location>
</feature>
<protein>
    <submittedName>
        <fullName evidence="2">Uncharacterized protein</fullName>
    </submittedName>
</protein>
<feature type="region of interest" description="Disordered" evidence="1">
    <location>
        <begin position="54"/>
        <end position="73"/>
    </location>
</feature>
<dbReference type="EMBL" id="CP045897">
    <property type="protein sequence ID" value="QQP51469.1"/>
    <property type="molecule type" value="Genomic_DNA"/>
</dbReference>
<proteinExistence type="predicted"/>
<evidence type="ECO:0000313" key="3">
    <source>
        <dbReference type="Proteomes" id="UP000595437"/>
    </source>
</evidence>
<feature type="non-terminal residue" evidence="2">
    <location>
        <position position="73"/>
    </location>
</feature>
<gene>
    <name evidence="2" type="ORF">FKW44_012846</name>
</gene>
<sequence>MFSELEKKWTILHFCKTFLLPQYAVLHFKISGRAAKSYQRIQFTRVLDPFNKTGSIHKKKQMKKNRSSGSGGK</sequence>
<evidence type="ECO:0000256" key="1">
    <source>
        <dbReference type="SAM" id="MobiDB-lite"/>
    </source>
</evidence>